<dbReference type="EMBL" id="CAJPIN010101698">
    <property type="protein sequence ID" value="CAG2068766.1"/>
    <property type="molecule type" value="Genomic_DNA"/>
</dbReference>
<accession>A0ABN7PPX4</accession>
<gene>
    <name evidence="1" type="ORF">TPAB3V08_LOCUS15709</name>
</gene>
<keyword evidence="2" id="KW-1185">Reference proteome</keyword>
<sequence>INNFLINQPEGSGKRESMSLEEVAIGFIHVANEAMCRPIRALTQIPTKIQLKLFSLAPLEPDKHRTTEFDSYEPFHTPNGHSTLVAALQTNGRFKTGWTIDCQAK</sequence>
<organism evidence="1 2">
    <name type="scientific">Timema podura</name>
    <name type="common">Walking stick</name>
    <dbReference type="NCBI Taxonomy" id="61482"/>
    <lineage>
        <taxon>Eukaryota</taxon>
        <taxon>Metazoa</taxon>
        <taxon>Ecdysozoa</taxon>
        <taxon>Arthropoda</taxon>
        <taxon>Hexapoda</taxon>
        <taxon>Insecta</taxon>
        <taxon>Pterygota</taxon>
        <taxon>Neoptera</taxon>
        <taxon>Polyneoptera</taxon>
        <taxon>Phasmatodea</taxon>
        <taxon>Timematodea</taxon>
        <taxon>Timematoidea</taxon>
        <taxon>Timematidae</taxon>
        <taxon>Timema</taxon>
    </lineage>
</organism>
<protein>
    <submittedName>
        <fullName evidence="1">Uncharacterized protein</fullName>
    </submittedName>
</protein>
<reference evidence="1" key="1">
    <citation type="submission" date="2021-03" db="EMBL/GenBank/DDBJ databases">
        <authorList>
            <person name="Tran Van P."/>
        </authorList>
    </citation>
    <scope>NUCLEOTIDE SEQUENCE</scope>
</reference>
<evidence type="ECO:0000313" key="2">
    <source>
        <dbReference type="Proteomes" id="UP001153148"/>
    </source>
</evidence>
<dbReference type="Proteomes" id="UP001153148">
    <property type="component" value="Unassembled WGS sequence"/>
</dbReference>
<name>A0ABN7PPX4_TIMPD</name>
<proteinExistence type="predicted"/>
<comment type="caution">
    <text evidence="1">The sequence shown here is derived from an EMBL/GenBank/DDBJ whole genome shotgun (WGS) entry which is preliminary data.</text>
</comment>
<evidence type="ECO:0000313" key="1">
    <source>
        <dbReference type="EMBL" id="CAG2068766.1"/>
    </source>
</evidence>
<feature type="non-terminal residue" evidence="1">
    <location>
        <position position="1"/>
    </location>
</feature>